<evidence type="ECO:0000313" key="4">
    <source>
        <dbReference type="Proteomes" id="UP001528912"/>
    </source>
</evidence>
<proteinExistence type="predicted"/>
<dbReference type="Proteomes" id="UP001528912">
    <property type="component" value="Unassembled WGS sequence"/>
</dbReference>
<evidence type="ECO:0000256" key="2">
    <source>
        <dbReference type="SAM" id="SignalP"/>
    </source>
</evidence>
<dbReference type="EMBL" id="JAROAV010000047">
    <property type="protein sequence ID" value="MDF8266067.1"/>
    <property type="molecule type" value="Genomic_DNA"/>
</dbReference>
<reference evidence="3 4" key="1">
    <citation type="submission" date="2023-03" db="EMBL/GenBank/DDBJ databases">
        <title>YIM 133296 draft genome.</title>
        <authorList>
            <person name="Xiong L."/>
        </authorList>
    </citation>
    <scope>NUCLEOTIDE SEQUENCE [LARGE SCALE GENOMIC DNA]</scope>
    <source>
        <strain evidence="3 4">YIM 133296</strain>
    </source>
</reference>
<feature type="signal peptide" evidence="2">
    <location>
        <begin position="1"/>
        <end position="25"/>
    </location>
</feature>
<feature type="region of interest" description="Disordered" evidence="1">
    <location>
        <begin position="102"/>
        <end position="134"/>
    </location>
</feature>
<comment type="caution">
    <text evidence="3">The sequence shown here is derived from an EMBL/GenBank/DDBJ whole genome shotgun (WGS) entry which is preliminary data.</text>
</comment>
<gene>
    <name evidence="3" type="ORF">P4R38_17600</name>
</gene>
<protein>
    <recommendedName>
        <fullName evidence="5">DUF4148 domain-containing protein</fullName>
    </recommendedName>
</protein>
<feature type="compositionally biased region" description="Low complexity" evidence="1">
    <location>
        <begin position="117"/>
        <end position="134"/>
    </location>
</feature>
<organism evidence="3 4">
    <name type="scientific">Luteipulveratus flavus</name>
    <dbReference type="NCBI Taxonomy" id="3031728"/>
    <lineage>
        <taxon>Bacteria</taxon>
        <taxon>Bacillati</taxon>
        <taxon>Actinomycetota</taxon>
        <taxon>Actinomycetes</taxon>
        <taxon>Micrococcales</taxon>
        <taxon>Dermacoccaceae</taxon>
        <taxon>Luteipulveratus</taxon>
    </lineage>
</organism>
<sequence length="134" mass="13627">MTLATTTRLASTALALAILTTACGAKEEAGSPDASTPRRPTTSVANELTLAQARAVMSAYDKRNTAAIRRAGAPAYDDAAWTAVDTETVLAADVYATRVQKAKKAGKDASDSPFTHGVAAVSGGSARSADGQGR</sequence>
<evidence type="ECO:0000256" key="1">
    <source>
        <dbReference type="SAM" id="MobiDB-lite"/>
    </source>
</evidence>
<name>A0ABT6CCQ6_9MICO</name>
<dbReference type="RefSeq" id="WP_277193298.1">
    <property type="nucleotide sequence ID" value="NZ_JAROAV010000047.1"/>
</dbReference>
<accession>A0ABT6CCQ6</accession>
<feature type="chain" id="PRO_5046272093" description="DUF4148 domain-containing protein" evidence="2">
    <location>
        <begin position="26"/>
        <end position="134"/>
    </location>
</feature>
<evidence type="ECO:0008006" key="5">
    <source>
        <dbReference type="Google" id="ProtNLM"/>
    </source>
</evidence>
<keyword evidence="4" id="KW-1185">Reference proteome</keyword>
<keyword evidence="2" id="KW-0732">Signal</keyword>
<evidence type="ECO:0000313" key="3">
    <source>
        <dbReference type="EMBL" id="MDF8266067.1"/>
    </source>
</evidence>